<evidence type="ECO:0000256" key="2">
    <source>
        <dbReference type="ARBA" id="ARBA00022771"/>
    </source>
</evidence>
<feature type="region of interest" description="Disordered" evidence="5">
    <location>
        <begin position="1"/>
        <end position="28"/>
    </location>
</feature>
<proteinExistence type="predicted"/>
<keyword evidence="1" id="KW-0479">Metal-binding</keyword>
<evidence type="ECO:0000256" key="5">
    <source>
        <dbReference type="SAM" id="MobiDB-lite"/>
    </source>
</evidence>
<dbReference type="PROSITE" id="PS50865">
    <property type="entry name" value="ZF_MYND_2"/>
    <property type="match status" value="1"/>
</dbReference>
<protein>
    <recommendedName>
        <fullName evidence="6">MYND-type domain-containing protein</fullName>
    </recommendedName>
</protein>
<organism evidence="7 8">
    <name type="scientific">Roridomyces roridus</name>
    <dbReference type="NCBI Taxonomy" id="1738132"/>
    <lineage>
        <taxon>Eukaryota</taxon>
        <taxon>Fungi</taxon>
        <taxon>Dikarya</taxon>
        <taxon>Basidiomycota</taxon>
        <taxon>Agaricomycotina</taxon>
        <taxon>Agaricomycetes</taxon>
        <taxon>Agaricomycetidae</taxon>
        <taxon>Agaricales</taxon>
        <taxon>Marasmiineae</taxon>
        <taxon>Mycenaceae</taxon>
        <taxon>Roridomyces</taxon>
    </lineage>
</organism>
<evidence type="ECO:0000313" key="8">
    <source>
        <dbReference type="Proteomes" id="UP001221142"/>
    </source>
</evidence>
<dbReference type="SUPFAM" id="SSF48371">
    <property type="entry name" value="ARM repeat"/>
    <property type="match status" value="1"/>
</dbReference>
<dbReference type="SUPFAM" id="SSF144232">
    <property type="entry name" value="HIT/MYND zinc finger-like"/>
    <property type="match status" value="1"/>
</dbReference>
<dbReference type="Gene3D" id="6.10.140.2220">
    <property type="match status" value="1"/>
</dbReference>
<evidence type="ECO:0000256" key="3">
    <source>
        <dbReference type="ARBA" id="ARBA00022833"/>
    </source>
</evidence>
<comment type="caution">
    <text evidence="7">The sequence shown here is derived from an EMBL/GenBank/DDBJ whole genome shotgun (WGS) entry which is preliminary data.</text>
</comment>
<keyword evidence="2 4" id="KW-0863">Zinc-finger</keyword>
<name>A0AAD7C245_9AGAR</name>
<evidence type="ECO:0000256" key="4">
    <source>
        <dbReference type="PROSITE-ProRule" id="PRU00134"/>
    </source>
</evidence>
<reference evidence="7" key="1">
    <citation type="submission" date="2023-03" db="EMBL/GenBank/DDBJ databases">
        <title>Massive genome expansion in bonnet fungi (Mycena s.s.) driven by repeated elements and novel gene families across ecological guilds.</title>
        <authorList>
            <consortium name="Lawrence Berkeley National Laboratory"/>
            <person name="Harder C.B."/>
            <person name="Miyauchi S."/>
            <person name="Viragh M."/>
            <person name="Kuo A."/>
            <person name="Thoen E."/>
            <person name="Andreopoulos B."/>
            <person name="Lu D."/>
            <person name="Skrede I."/>
            <person name="Drula E."/>
            <person name="Henrissat B."/>
            <person name="Morin E."/>
            <person name="Kohler A."/>
            <person name="Barry K."/>
            <person name="LaButti K."/>
            <person name="Morin E."/>
            <person name="Salamov A."/>
            <person name="Lipzen A."/>
            <person name="Mereny Z."/>
            <person name="Hegedus B."/>
            <person name="Baldrian P."/>
            <person name="Stursova M."/>
            <person name="Weitz H."/>
            <person name="Taylor A."/>
            <person name="Grigoriev I.V."/>
            <person name="Nagy L.G."/>
            <person name="Martin F."/>
            <person name="Kauserud H."/>
        </authorList>
    </citation>
    <scope>NUCLEOTIDE SEQUENCE</scope>
    <source>
        <strain evidence="7">9284</strain>
    </source>
</reference>
<feature type="compositionally biased region" description="Basic residues" evidence="5">
    <location>
        <begin position="1"/>
        <end position="12"/>
    </location>
</feature>
<evidence type="ECO:0000256" key="1">
    <source>
        <dbReference type="ARBA" id="ARBA00022723"/>
    </source>
</evidence>
<dbReference type="EMBL" id="JARKIF010000006">
    <property type="protein sequence ID" value="KAJ7636952.1"/>
    <property type="molecule type" value="Genomic_DNA"/>
</dbReference>
<dbReference type="Pfam" id="PF01753">
    <property type="entry name" value="zf-MYND"/>
    <property type="match status" value="1"/>
</dbReference>
<evidence type="ECO:0000259" key="6">
    <source>
        <dbReference type="PROSITE" id="PS50865"/>
    </source>
</evidence>
<dbReference type="AlphaFoldDB" id="A0AAD7C245"/>
<evidence type="ECO:0000313" key="7">
    <source>
        <dbReference type="EMBL" id="KAJ7636952.1"/>
    </source>
</evidence>
<dbReference type="Proteomes" id="UP001221142">
    <property type="component" value="Unassembled WGS sequence"/>
</dbReference>
<feature type="domain" description="MYND-type" evidence="6">
    <location>
        <begin position="646"/>
        <end position="683"/>
    </location>
</feature>
<dbReference type="InterPro" id="IPR002893">
    <property type="entry name" value="Znf_MYND"/>
</dbReference>
<sequence>MPGPGRKGKPKAKSTNPPPTQSKNNLPDSFFDDIENAEGWTFVVNVLCDHFDLPDISTRSGLKKVHTNFESIYRRLDKAYSGNASNFRLKGGIVGIYARMCVDSLLRNKLFERGFLGHLFPLVDEPSCRHLALRALTTVTHHGGLEVRVAIAKHYPVLLRVLKDLPDDERAVELSVITLSHCLTAAFSDEGKQVDPQFTPTADLRGIVEAVTTAFRRAAPSRTLSDHAVKLLSISTLHCQVPPATVDCLVAGLRSKDWIVRSTCLGGLIDIHQKDAEEDQRHLDPMKLMQAVMRPAPSHLSQISGAYGFQRCETYLTLHSSREHQSAMMKAAQTHDLYVLGLSLAGLIPRTEFALGEGFFQSEEGKLMDVGLPFTMWSDALPHCARAIRAKGLANEIDLADILEMKFAIMKQRIPDAVKIANASLKRNPNFAYAFYSLSLASDPVVGLRASKKGMRCQNITPFVRFQLMQRAVQHAGEMGMHILQEASSGDKKWEEGIAFLTSALEDSKTFVSEAPPDNRYMKNILYWNIILRIMIDEEISLDLRELQPAVQKLKIADDYSNWIGVPPPKTLLRLTQQTIVKLFPAALAEWGPLLNDTTALDPSPSAEKVDDDLAAWLEDMHLHEAQEWRHPETTSLSNTVKLYRCSWCGNPSAVLRKCACSKVRYCDPACQKSHWKEHKKFCAPEKTEA</sequence>
<dbReference type="InterPro" id="IPR016024">
    <property type="entry name" value="ARM-type_fold"/>
</dbReference>
<dbReference type="GO" id="GO:0008270">
    <property type="term" value="F:zinc ion binding"/>
    <property type="evidence" value="ECO:0007669"/>
    <property type="project" value="UniProtKB-KW"/>
</dbReference>
<keyword evidence="8" id="KW-1185">Reference proteome</keyword>
<accession>A0AAD7C245</accession>
<gene>
    <name evidence="7" type="ORF">FB45DRAFT_977452</name>
</gene>
<dbReference type="PROSITE" id="PS01360">
    <property type="entry name" value="ZF_MYND_1"/>
    <property type="match status" value="1"/>
</dbReference>
<keyword evidence="3" id="KW-0862">Zinc</keyword>